<evidence type="ECO:0008006" key="3">
    <source>
        <dbReference type="Google" id="ProtNLM"/>
    </source>
</evidence>
<protein>
    <recommendedName>
        <fullName evidence="3">XRE family transcriptional regulator</fullName>
    </recommendedName>
</protein>
<dbReference type="RefSeq" id="WP_256532351.1">
    <property type="nucleotide sequence ID" value="NZ_CP101824.1"/>
</dbReference>
<dbReference type="GeneID" id="73901428"/>
<gene>
    <name evidence="1" type="ORF">ACFOUR_18545</name>
</gene>
<name>A0ABD5NTP6_9EURY</name>
<accession>A0ABD5NTP6</accession>
<proteinExistence type="predicted"/>
<comment type="caution">
    <text evidence="1">The sequence shown here is derived from an EMBL/GenBank/DDBJ whole genome shotgun (WGS) entry which is preliminary data.</text>
</comment>
<dbReference type="AlphaFoldDB" id="A0ABD5NTP6"/>
<evidence type="ECO:0000313" key="1">
    <source>
        <dbReference type="EMBL" id="MFC3960356.1"/>
    </source>
</evidence>
<reference evidence="1 2" key="1">
    <citation type="journal article" date="2019" name="Int. J. Syst. Evol. Microbiol.">
        <title>The Global Catalogue of Microorganisms (GCM) 10K type strain sequencing project: providing services to taxonomists for standard genome sequencing and annotation.</title>
        <authorList>
            <consortium name="The Broad Institute Genomics Platform"/>
            <consortium name="The Broad Institute Genome Sequencing Center for Infectious Disease"/>
            <person name="Wu L."/>
            <person name="Ma J."/>
        </authorList>
    </citation>
    <scope>NUCLEOTIDE SEQUENCE [LARGE SCALE GENOMIC DNA]</scope>
    <source>
        <strain evidence="1 2">IBRC-M 10256</strain>
    </source>
</reference>
<sequence length="261" mass="28970">MTIEAVVGAEDLARTYDGGRTVDAWERVEQYHEAMRYRSKHPNKGSSAIANALDMPRGRIRSWLDGSKPDAVAAIEVARERDWIETDEDHPTFQALNALVANVFSGGSIAEEYYRPSFALDPTRRQLHIVDALDAVGVEYQVIDDRDGRADEARPTEHGTVLGRVLTCLGAPVGPKAHQQLTVPAYLADASDETRESWVLCYLENRAIEPVNEIVRFREERNDGYLRDLAALIGDVSDSDVSVSEKNVILSRDATESLGFV</sequence>
<keyword evidence="2" id="KW-1185">Reference proteome</keyword>
<dbReference type="EMBL" id="JBHSAQ010000019">
    <property type="protein sequence ID" value="MFC3960356.1"/>
    <property type="molecule type" value="Genomic_DNA"/>
</dbReference>
<organism evidence="1 2">
    <name type="scientific">Halovivax cerinus</name>
    <dbReference type="NCBI Taxonomy" id="1487865"/>
    <lineage>
        <taxon>Archaea</taxon>
        <taxon>Methanobacteriati</taxon>
        <taxon>Methanobacteriota</taxon>
        <taxon>Stenosarchaea group</taxon>
        <taxon>Halobacteria</taxon>
        <taxon>Halobacteriales</taxon>
        <taxon>Natrialbaceae</taxon>
        <taxon>Halovivax</taxon>
    </lineage>
</organism>
<evidence type="ECO:0000313" key="2">
    <source>
        <dbReference type="Proteomes" id="UP001595846"/>
    </source>
</evidence>
<dbReference type="Proteomes" id="UP001595846">
    <property type="component" value="Unassembled WGS sequence"/>
</dbReference>